<dbReference type="CDD" id="cd00200">
    <property type="entry name" value="WD40"/>
    <property type="match status" value="1"/>
</dbReference>
<evidence type="ECO:0000313" key="9">
    <source>
        <dbReference type="Proteomes" id="UP000230233"/>
    </source>
</evidence>
<dbReference type="PANTHER" id="PTHR22842:SF3">
    <property type="entry name" value="WD REPEAT DOMAIN-CONTAINING PROTEIN 83"/>
    <property type="match status" value="1"/>
</dbReference>
<sequence>MCTLLFLFYFMVKLNFSLAKMSKYPTIRARVIDCKQGAVRAVRYNVDGNYCITCGSDKTVKLWNPLKSSLLKTYSGTGNEVLDAASSSDNSQIAAGGADKACTVFDVETGKQLRRWRTHGAQVNAVAFNEESSVVFSGSMDCTMQAFDCRSRSEKPIQIFNESTDGVISIDVNGHEIVAGSADGNYRIYSVRDGNMTIDYMGDSVNSISFTPDGNCILAGVMGGMVRLMDKSSGKLLASYKGHQNTDYKLDCRVLQSIEHVASGSEDGFVYIYSLLDSHIVSKLEHPSKVIHSLASHPKKERLVTAAGQMIYLWVADDDAEVLGE</sequence>
<keyword evidence="6" id="KW-0853">WD repeat</keyword>
<evidence type="ECO:0000313" key="8">
    <source>
        <dbReference type="EMBL" id="PIC46975.1"/>
    </source>
</evidence>
<dbReference type="Proteomes" id="UP000230233">
    <property type="component" value="Chromosome II"/>
</dbReference>
<evidence type="ECO:0000256" key="3">
    <source>
        <dbReference type="ARBA" id="ARBA00038145"/>
    </source>
</evidence>
<evidence type="ECO:0000256" key="1">
    <source>
        <dbReference type="ARBA" id="ARBA00004496"/>
    </source>
</evidence>
<dbReference type="STRING" id="1611254.A0A2G5V5A9"/>
<reference evidence="9" key="1">
    <citation type="submission" date="2017-10" db="EMBL/GenBank/DDBJ databases">
        <title>Rapid genome shrinkage in a self-fertile nematode reveals novel sperm competition proteins.</title>
        <authorList>
            <person name="Yin D."/>
            <person name="Schwarz E.M."/>
            <person name="Thomas C.G."/>
            <person name="Felde R.L."/>
            <person name="Korf I.F."/>
            <person name="Cutter A.D."/>
            <person name="Schartner C.M."/>
            <person name="Ralston E.J."/>
            <person name="Meyer B.J."/>
            <person name="Haag E.S."/>
        </authorList>
    </citation>
    <scope>NUCLEOTIDE SEQUENCE [LARGE SCALE GENOMIC DNA]</scope>
    <source>
        <strain evidence="9">JU1422</strain>
    </source>
</reference>
<feature type="signal peptide" evidence="7">
    <location>
        <begin position="1"/>
        <end position="19"/>
    </location>
</feature>
<comment type="subcellular location">
    <subcellularLocation>
        <location evidence="1">Cytoplasm</location>
    </subcellularLocation>
</comment>
<dbReference type="OrthoDB" id="71437at2759"/>
<dbReference type="PANTHER" id="PTHR22842">
    <property type="entry name" value="WD40 REPEAT PROTEIN"/>
    <property type="match status" value="1"/>
</dbReference>
<dbReference type="Gene3D" id="2.130.10.10">
    <property type="entry name" value="YVTN repeat-like/Quinoprotein amine dehydrogenase"/>
    <property type="match status" value="1"/>
</dbReference>
<evidence type="ECO:0000256" key="7">
    <source>
        <dbReference type="SAM" id="SignalP"/>
    </source>
</evidence>
<gene>
    <name evidence="8" type="primary">Cni-F33G12.2</name>
    <name evidence="8" type="synonym">Cnig_chr_II.g6477</name>
    <name evidence="8" type="ORF">B9Z55_006477</name>
</gene>
<feature type="chain" id="PRO_5013942511" description="WD repeat domain-containing protein 83" evidence="7">
    <location>
        <begin position="20"/>
        <end position="325"/>
    </location>
</feature>
<evidence type="ECO:0000256" key="4">
    <source>
        <dbReference type="ARBA" id="ARBA00040453"/>
    </source>
</evidence>
<dbReference type="GO" id="GO:0005737">
    <property type="term" value="C:cytoplasm"/>
    <property type="evidence" value="ECO:0007669"/>
    <property type="project" value="UniProtKB-SubCell"/>
</dbReference>
<evidence type="ECO:0000256" key="6">
    <source>
        <dbReference type="PROSITE-ProRule" id="PRU00221"/>
    </source>
</evidence>
<dbReference type="AlphaFoldDB" id="A0A2G5V5A9"/>
<dbReference type="SMART" id="SM00320">
    <property type="entry name" value="WD40"/>
    <property type="match status" value="7"/>
</dbReference>
<evidence type="ECO:0000256" key="5">
    <source>
        <dbReference type="ARBA" id="ARBA00042222"/>
    </source>
</evidence>
<protein>
    <recommendedName>
        <fullName evidence="4">WD repeat domain-containing protein 83</fullName>
    </recommendedName>
    <alternativeName>
        <fullName evidence="5">Mitogen-activated protein kinase organizer 1</fullName>
    </alternativeName>
</protein>
<dbReference type="Pfam" id="PF00400">
    <property type="entry name" value="WD40"/>
    <property type="match status" value="6"/>
</dbReference>
<dbReference type="PROSITE" id="PS50082">
    <property type="entry name" value="WD_REPEATS_2"/>
    <property type="match status" value="2"/>
</dbReference>
<feature type="repeat" description="WD" evidence="6">
    <location>
        <begin position="32"/>
        <end position="73"/>
    </location>
</feature>
<accession>A0A2G5V5A9</accession>
<evidence type="ECO:0000256" key="2">
    <source>
        <dbReference type="ARBA" id="ARBA00022490"/>
    </source>
</evidence>
<dbReference type="EMBL" id="PDUG01000002">
    <property type="protein sequence ID" value="PIC46975.1"/>
    <property type="molecule type" value="Genomic_DNA"/>
</dbReference>
<keyword evidence="2" id="KW-0963">Cytoplasm</keyword>
<feature type="repeat" description="WD" evidence="6">
    <location>
        <begin position="116"/>
        <end position="148"/>
    </location>
</feature>
<dbReference type="GO" id="GO:0071013">
    <property type="term" value="C:catalytic step 2 spliceosome"/>
    <property type="evidence" value="ECO:0007669"/>
    <property type="project" value="TreeGrafter"/>
</dbReference>
<dbReference type="SUPFAM" id="SSF50978">
    <property type="entry name" value="WD40 repeat-like"/>
    <property type="match status" value="1"/>
</dbReference>
<comment type="caution">
    <text evidence="8">The sequence shown here is derived from an EMBL/GenBank/DDBJ whole genome shotgun (WGS) entry which is preliminary data.</text>
</comment>
<organism evidence="8 9">
    <name type="scientific">Caenorhabditis nigoni</name>
    <dbReference type="NCBI Taxonomy" id="1611254"/>
    <lineage>
        <taxon>Eukaryota</taxon>
        <taxon>Metazoa</taxon>
        <taxon>Ecdysozoa</taxon>
        <taxon>Nematoda</taxon>
        <taxon>Chromadorea</taxon>
        <taxon>Rhabditida</taxon>
        <taxon>Rhabditina</taxon>
        <taxon>Rhabditomorpha</taxon>
        <taxon>Rhabditoidea</taxon>
        <taxon>Rhabditidae</taxon>
        <taxon>Peloderinae</taxon>
        <taxon>Caenorhabditis</taxon>
    </lineage>
</organism>
<dbReference type="InterPro" id="IPR036322">
    <property type="entry name" value="WD40_repeat_dom_sf"/>
</dbReference>
<keyword evidence="9" id="KW-1185">Reference proteome</keyword>
<comment type="similarity">
    <text evidence="3">Belongs to the WD repeat MORG1 family.</text>
</comment>
<dbReference type="InterPro" id="IPR015943">
    <property type="entry name" value="WD40/YVTN_repeat-like_dom_sf"/>
</dbReference>
<dbReference type="InterPro" id="IPR051980">
    <property type="entry name" value="WD_repeat_MORG1"/>
</dbReference>
<name>A0A2G5V5A9_9PELO</name>
<dbReference type="InterPro" id="IPR001680">
    <property type="entry name" value="WD40_rpt"/>
</dbReference>
<dbReference type="GO" id="GO:0000398">
    <property type="term" value="P:mRNA splicing, via spliceosome"/>
    <property type="evidence" value="ECO:0007669"/>
    <property type="project" value="TreeGrafter"/>
</dbReference>
<keyword evidence="7" id="KW-0732">Signal</keyword>
<proteinExistence type="inferred from homology"/>